<feature type="binding site" evidence="15">
    <location>
        <position position="280"/>
    </location>
    <ligand>
        <name>Mg(2+)</name>
        <dbReference type="ChEBI" id="CHEBI:18420"/>
    </ligand>
</feature>
<keyword evidence="8 12" id="KW-0413">Isomerase</keyword>
<evidence type="ECO:0000256" key="10">
    <source>
        <dbReference type="ARBA" id="ARBA00031926"/>
    </source>
</evidence>
<dbReference type="FunFam" id="3.40.120.10:FF:000038">
    <property type="entry name" value="Phosphoacetylglucosamine mutase"/>
    <property type="match status" value="1"/>
</dbReference>
<dbReference type="InterPro" id="IPR016055">
    <property type="entry name" value="A-D-PHexomutase_a/b/a-I/II/III"/>
</dbReference>
<feature type="domain" description="Phosphoacetylglucosamine mutase AMG1" evidence="18">
    <location>
        <begin position="298"/>
        <end position="428"/>
    </location>
</feature>
<reference evidence="20 21" key="1">
    <citation type="submission" date="2017-11" db="EMBL/GenBank/DDBJ databases">
        <title>De novo assembly and phasing of dikaryotic genomes from two isolates of Puccinia coronata f. sp. avenae, the causal agent of oat crown rust.</title>
        <authorList>
            <person name="Miller M.E."/>
            <person name="Zhang Y."/>
            <person name="Omidvar V."/>
            <person name="Sperschneider J."/>
            <person name="Schwessinger B."/>
            <person name="Raley C."/>
            <person name="Palmer J.M."/>
            <person name="Garnica D."/>
            <person name="Upadhyaya N."/>
            <person name="Rathjen J."/>
            <person name="Taylor J.M."/>
            <person name="Park R.F."/>
            <person name="Dodds P.N."/>
            <person name="Hirsch C.D."/>
            <person name="Kianian S.F."/>
            <person name="Figueroa M."/>
        </authorList>
    </citation>
    <scope>NUCLEOTIDE SEQUENCE [LARGE SCALE GENOMIC DNA]</scope>
    <source>
        <strain evidence="20">12NC29</strain>
    </source>
</reference>
<name>A0A2N5S5H1_9BASI</name>
<dbReference type="PROSITE" id="PS00710">
    <property type="entry name" value="PGM_PMM"/>
    <property type="match status" value="1"/>
</dbReference>
<feature type="domain" description="Phosphoacetylglucosamine mutase AMG1" evidence="19">
    <location>
        <begin position="181"/>
        <end position="283"/>
    </location>
</feature>
<keyword evidence="7 12" id="KW-0460">Magnesium</keyword>
<dbReference type="Pfam" id="PF02878">
    <property type="entry name" value="PGM_PMM_I"/>
    <property type="match status" value="1"/>
</dbReference>
<evidence type="ECO:0000313" key="20">
    <source>
        <dbReference type="EMBL" id="PLW08493.1"/>
    </source>
</evidence>
<dbReference type="UniPathway" id="UPA00113">
    <property type="reaction ID" value="UER00530"/>
</dbReference>
<dbReference type="AlphaFoldDB" id="A0A2N5S5H1"/>
<evidence type="ECO:0000256" key="4">
    <source>
        <dbReference type="ARBA" id="ARBA00012731"/>
    </source>
</evidence>
<feature type="active site" description="Phosphoserine intermediate" evidence="13">
    <location>
        <position position="65"/>
    </location>
</feature>
<feature type="binding site" evidence="15">
    <location>
        <position position="276"/>
    </location>
    <ligand>
        <name>Mg(2+)</name>
        <dbReference type="ChEBI" id="CHEBI:18420"/>
    </ligand>
</feature>
<evidence type="ECO:0000313" key="21">
    <source>
        <dbReference type="Proteomes" id="UP000235388"/>
    </source>
</evidence>
<evidence type="ECO:0000256" key="7">
    <source>
        <dbReference type="ARBA" id="ARBA00022842"/>
    </source>
</evidence>
<keyword evidence="9" id="KW-0119">Carbohydrate metabolism</keyword>
<feature type="domain" description="Alpha-D-phosphohexomutase alpha/beta/alpha" evidence="17">
    <location>
        <begin position="57"/>
        <end position="97"/>
    </location>
</feature>
<dbReference type="STRING" id="200324.A0A2N5S5H1"/>
<protein>
    <recommendedName>
        <fullName evidence="4 12">Phosphoacetylglucosamine mutase</fullName>
        <shortName evidence="12">PAGM</shortName>
        <ecNumber evidence="4 12">5.4.2.3</ecNumber>
    </recommendedName>
    <alternativeName>
        <fullName evidence="11 12">Acetylglucosamine phosphomutase</fullName>
    </alternativeName>
    <alternativeName>
        <fullName evidence="10 12">N-acetylglucosamine-phosphate mutase</fullName>
    </alternativeName>
</protein>
<evidence type="ECO:0000256" key="9">
    <source>
        <dbReference type="ARBA" id="ARBA00023277"/>
    </source>
</evidence>
<proteinExistence type="inferred from homology"/>
<comment type="function">
    <text evidence="12">Catalyzes the conversion of GlcNAc-6-P into GlcNAc-1-P during the synthesis of uridine diphosphate/UDP-GlcNAc, which is a biosynthetic precursor of chitin and also supplies the amino sugars for N-linked oligosaccharides of glycoproteins.</text>
</comment>
<feature type="binding site" description="via phosphate group" evidence="15">
    <location>
        <position position="65"/>
    </location>
    <ligand>
        <name>Mg(2+)</name>
        <dbReference type="ChEBI" id="CHEBI:18420"/>
    </ligand>
</feature>
<dbReference type="InterPro" id="IPR005844">
    <property type="entry name" value="A-D-PHexomutase_a/b/a-I"/>
</dbReference>
<dbReference type="InterPro" id="IPR049023">
    <property type="entry name" value="AMG1_II"/>
</dbReference>
<dbReference type="InterPro" id="IPR016066">
    <property type="entry name" value="A-D-PHexomutase_CS"/>
</dbReference>
<comment type="cofactor">
    <cofactor evidence="12 15">
        <name>Mg(2+)</name>
        <dbReference type="ChEBI" id="CHEBI:18420"/>
    </cofactor>
    <text evidence="12 15">Binds 1 Mg(2+) ion per subunit.</text>
</comment>
<dbReference type="PIRSF" id="PIRSF016408">
    <property type="entry name" value="PAGM"/>
    <property type="match status" value="1"/>
</dbReference>
<keyword evidence="21" id="KW-1185">Reference proteome</keyword>
<dbReference type="InterPro" id="IPR016657">
    <property type="entry name" value="PAGM"/>
</dbReference>
<evidence type="ECO:0000259" key="16">
    <source>
        <dbReference type="Pfam" id="PF00408"/>
    </source>
</evidence>
<feature type="binding site" evidence="14">
    <location>
        <position position="498"/>
    </location>
    <ligand>
        <name>substrate</name>
    </ligand>
</feature>
<dbReference type="GO" id="GO:0004610">
    <property type="term" value="F:phosphoacetylglucosamine mutase activity"/>
    <property type="evidence" value="ECO:0007669"/>
    <property type="project" value="UniProtKB-UniRule"/>
</dbReference>
<evidence type="ECO:0000259" key="18">
    <source>
        <dbReference type="Pfam" id="PF21404"/>
    </source>
</evidence>
<comment type="similarity">
    <text evidence="3 12">Belongs to the phosphohexose mutase family.</text>
</comment>
<evidence type="ECO:0000256" key="5">
    <source>
        <dbReference type="ARBA" id="ARBA00022553"/>
    </source>
</evidence>
<evidence type="ECO:0000256" key="14">
    <source>
        <dbReference type="PIRSR" id="PIRSR016408-2"/>
    </source>
</evidence>
<organism evidence="20 21">
    <name type="scientific">Puccinia coronata f. sp. avenae</name>
    <dbReference type="NCBI Taxonomy" id="200324"/>
    <lineage>
        <taxon>Eukaryota</taxon>
        <taxon>Fungi</taxon>
        <taxon>Dikarya</taxon>
        <taxon>Basidiomycota</taxon>
        <taxon>Pucciniomycotina</taxon>
        <taxon>Pucciniomycetes</taxon>
        <taxon>Pucciniales</taxon>
        <taxon>Pucciniaceae</taxon>
        <taxon>Puccinia</taxon>
    </lineage>
</organism>
<dbReference type="GO" id="GO:0006048">
    <property type="term" value="P:UDP-N-acetylglucosamine biosynthetic process"/>
    <property type="evidence" value="ECO:0007669"/>
    <property type="project" value="UniProtKB-UniRule"/>
</dbReference>
<feature type="domain" description="Alpha-D-phosphohexomutase C-terminal" evidence="16">
    <location>
        <begin position="444"/>
        <end position="517"/>
    </location>
</feature>
<evidence type="ECO:0000256" key="13">
    <source>
        <dbReference type="PIRSR" id="PIRSR016408-1"/>
    </source>
</evidence>
<keyword evidence="5" id="KW-0597">Phosphoprotein</keyword>
<dbReference type="SUPFAM" id="SSF55957">
    <property type="entry name" value="Phosphoglucomutase, C-terminal domain"/>
    <property type="match status" value="1"/>
</dbReference>
<dbReference type="Pfam" id="PF21405">
    <property type="entry name" value="AMG1_II"/>
    <property type="match status" value="1"/>
</dbReference>
<feature type="binding site" evidence="14">
    <location>
        <begin position="375"/>
        <end position="377"/>
    </location>
    <ligand>
        <name>substrate</name>
    </ligand>
</feature>
<sequence>MDTKLIEAAAARYPSPPGIKHTFGTAGFRANAETLDRVFFTVGLLAVLRSKKVAGQTIGVMVTASHNPVQDNGIKLVDPQGEMLVSSWEAHATALANSTDLSSSLTAIIASEHIDFAQPAKLIFGHDTRPSCSRLIDAFKDGVNALDPSVQLIESGLKTTPQLHYLVKCLNDGGTYGAPTEEGYYTKLSQAFIALNAQTTTPYELIVDCANGVGAPKLESMRGYLKGSPLQMRLFSTDVESRDKLNKDCGADYVKTTQSAPSGLTLAPLARACSFDGDADRIVYYYLTKDNHTFRLMDGDKIATLVAGYIKELVQLEAPELKDHVRIGVVQTAYANGNSTRYIQEQLGLEVTCTPTGVKHLHHAAQTYDIGTYFEANGHGTVVFSEGMLKKLPGTSKLLSLAGLINQTVGDSMSDMLLVETILNARGWDMAQWDANYHELPNRLVKVIVQDRHAFVTEDAERVLVQPAGMQLMINQIVAAYPSARSFVRPSGTEDCVRVYAEAATKEATDELAFKVAGMVFDSCGKGNKPKEFL</sequence>
<dbReference type="FunFam" id="3.40.120.10:FF:000023">
    <property type="entry name" value="Phosphoacetylglucosamine mutase"/>
    <property type="match status" value="1"/>
</dbReference>
<dbReference type="EC" id="5.4.2.3" evidence="4 12"/>
<dbReference type="FunFam" id="3.30.310.50:FF:000003">
    <property type="entry name" value="Phosphoacetylglucosamine mutase"/>
    <property type="match status" value="1"/>
</dbReference>
<evidence type="ECO:0000256" key="11">
    <source>
        <dbReference type="ARBA" id="ARBA00032065"/>
    </source>
</evidence>
<dbReference type="CDD" id="cd03086">
    <property type="entry name" value="PGM3"/>
    <property type="match status" value="1"/>
</dbReference>
<evidence type="ECO:0000259" key="17">
    <source>
        <dbReference type="Pfam" id="PF02878"/>
    </source>
</evidence>
<dbReference type="EMBL" id="PGCJ01001158">
    <property type="protein sequence ID" value="PLW08493.1"/>
    <property type="molecule type" value="Genomic_DNA"/>
</dbReference>
<dbReference type="InterPro" id="IPR005843">
    <property type="entry name" value="A-D-PHexomutase_C"/>
</dbReference>
<evidence type="ECO:0000256" key="3">
    <source>
        <dbReference type="ARBA" id="ARBA00010231"/>
    </source>
</evidence>
<dbReference type="Gene3D" id="3.40.120.10">
    <property type="entry name" value="Alpha-D-Glucose-1,6-Bisphosphate, subunit A, domain 3"/>
    <property type="match status" value="2"/>
</dbReference>
<dbReference type="SUPFAM" id="SSF53738">
    <property type="entry name" value="Phosphoglucomutase, first 3 domains"/>
    <property type="match status" value="4"/>
</dbReference>
<keyword evidence="6 12" id="KW-0479">Metal-binding</keyword>
<accession>A0A2N5S5H1</accession>
<gene>
    <name evidence="20" type="ORF">PCANC_22028</name>
</gene>
<evidence type="ECO:0000256" key="6">
    <source>
        <dbReference type="ARBA" id="ARBA00022723"/>
    </source>
</evidence>
<comment type="caution">
    <text evidence="20">The sequence shown here is derived from an EMBL/GenBank/DDBJ whole genome shotgun (WGS) entry which is preliminary data.</text>
</comment>
<dbReference type="GO" id="GO:0000287">
    <property type="term" value="F:magnesium ion binding"/>
    <property type="evidence" value="ECO:0007669"/>
    <property type="project" value="InterPro"/>
</dbReference>
<comment type="catalytic activity">
    <reaction evidence="1 12">
        <text>N-acetyl-alpha-D-glucosamine 1-phosphate = N-acetyl-D-glucosamine 6-phosphate</text>
        <dbReference type="Rhea" id="RHEA:23804"/>
        <dbReference type="ChEBI" id="CHEBI:57513"/>
        <dbReference type="ChEBI" id="CHEBI:57776"/>
        <dbReference type="EC" id="5.4.2.3"/>
    </reaction>
</comment>
<dbReference type="PANTHER" id="PTHR45955:SF1">
    <property type="entry name" value="PHOSPHOACETYLGLUCOSAMINE MUTASE"/>
    <property type="match status" value="1"/>
</dbReference>
<evidence type="ECO:0000256" key="8">
    <source>
        <dbReference type="ARBA" id="ARBA00023235"/>
    </source>
</evidence>
<dbReference type="Gene3D" id="3.30.310.50">
    <property type="entry name" value="Alpha-D-phosphohexomutase, C-terminal domain"/>
    <property type="match status" value="1"/>
</dbReference>
<evidence type="ECO:0000256" key="12">
    <source>
        <dbReference type="PIRNR" id="PIRNR016408"/>
    </source>
</evidence>
<dbReference type="PANTHER" id="PTHR45955">
    <property type="entry name" value="PHOSPHOACETYLGLUCOSAMINE MUTASE"/>
    <property type="match status" value="1"/>
</dbReference>
<dbReference type="InterPro" id="IPR049022">
    <property type="entry name" value="AMG1_III"/>
</dbReference>
<feature type="binding site" evidence="15">
    <location>
        <position position="278"/>
    </location>
    <ligand>
        <name>Mg(2+)</name>
        <dbReference type="ChEBI" id="CHEBI:18420"/>
    </ligand>
</feature>
<dbReference type="InterPro" id="IPR036900">
    <property type="entry name" value="A-D-PHexomutase_C_sf"/>
</dbReference>
<evidence type="ECO:0000256" key="2">
    <source>
        <dbReference type="ARBA" id="ARBA00004865"/>
    </source>
</evidence>
<dbReference type="OrthoDB" id="1928at2759"/>
<dbReference type="Pfam" id="PF21404">
    <property type="entry name" value="AMG1_III"/>
    <property type="match status" value="1"/>
</dbReference>
<dbReference type="Proteomes" id="UP000235388">
    <property type="component" value="Unassembled WGS sequence"/>
</dbReference>
<evidence type="ECO:0000256" key="15">
    <source>
        <dbReference type="PIRSR" id="PIRSR016408-3"/>
    </source>
</evidence>
<comment type="pathway">
    <text evidence="2 12">Nucleotide-sugar biosynthesis; UDP-N-acetyl-alpha-D-glucosamine biosynthesis; N-acetyl-alpha-D-glucosamine 1-phosphate from alpha-D-glucosamine 6-phosphate (route I): step 2/2.</text>
</comment>
<dbReference type="GO" id="GO:0005975">
    <property type="term" value="P:carbohydrate metabolic process"/>
    <property type="evidence" value="ECO:0007669"/>
    <property type="project" value="InterPro"/>
</dbReference>
<feature type="binding site" evidence="14">
    <location>
        <begin position="489"/>
        <end position="493"/>
    </location>
    <ligand>
        <name>substrate</name>
    </ligand>
</feature>
<evidence type="ECO:0000259" key="19">
    <source>
        <dbReference type="Pfam" id="PF21405"/>
    </source>
</evidence>
<dbReference type="Pfam" id="PF00408">
    <property type="entry name" value="PGM_PMM_IV"/>
    <property type="match status" value="1"/>
</dbReference>
<evidence type="ECO:0000256" key="1">
    <source>
        <dbReference type="ARBA" id="ARBA00000558"/>
    </source>
</evidence>